<keyword evidence="4" id="KW-1185">Reference proteome</keyword>
<dbReference type="Pfam" id="PF09862">
    <property type="entry name" value="DUF2089"/>
    <property type="match status" value="1"/>
</dbReference>
<dbReference type="Proteomes" id="UP000000448">
    <property type="component" value="Chromosome"/>
</dbReference>
<gene>
    <name evidence="3" type="ordered locus">NAMH_0935</name>
</gene>
<dbReference type="AlphaFoldDB" id="B9L9M9"/>
<evidence type="ECO:0000313" key="3">
    <source>
        <dbReference type="EMBL" id="ACM92930.1"/>
    </source>
</evidence>
<dbReference type="KEGG" id="nam:NAMH_0935"/>
<proteinExistence type="predicted"/>
<dbReference type="InterPro" id="IPR018658">
    <property type="entry name" value="DUF2089"/>
</dbReference>
<reference evidence="3 4" key="1">
    <citation type="journal article" date="2009" name="PLoS Genet.">
        <title>Adaptations to submarine hydrothermal environments exemplified by the genome of Nautilia profundicola.</title>
        <authorList>
            <person name="Campbell B.J."/>
            <person name="Smith J.L."/>
            <person name="Hanson T.E."/>
            <person name="Klotz M.G."/>
            <person name="Stein L.Y."/>
            <person name="Lee C.K."/>
            <person name="Wu D."/>
            <person name="Robinson J.M."/>
            <person name="Khouri H.M."/>
            <person name="Eisen J.A."/>
            <person name="Cary S.C."/>
        </authorList>
    </citation>
    <scope>NUCLEOTIDE SEQUENCE [LARGE SCALE GENOMIC DNA]</scope>
    <source>
        <strain evidence="4">ATCC BAA-1463 / DSM 18972 / AmH</strain>
    </source>
</reference>
<evidence type="ECO:0000259" key="2">
    <source>
        <dbReference type="Pfam" id="PF22747"/>
    </source>
</evidence>
<dbReference type="EMBL" id="CP001279">
    <property type="protein sequence ID" value="ACM92930.1"/>
    <property type="molecule type" value="Genomic_DNA"/>
</dbReference>
<dbReference type="HOGENOM" id="CLU_132137_0_0_7"/>
<name>B9L9M9_NAUPA</name>
<organism evidence="3 4">
    <name type="scientific">Nautilia profundicola (strain ATCC BAA-1463 / DSM 18972 / AmH)</name>
    <dbReference type="NCBI Taxonomy" id="598659"/>
    <lineage>
        <taxon>Bacteria</taxon>
        <taxon>Pseudomonadati</taxon>
        <taxon>Campylobacterota</taxon>
        <taxon>Epsilonproteobacteria</taxon>
        <taxon>Nautiliales</taxon>
        <taxon>Nautiliaceae</taxon>
        <taxon>Nautilia</taxon>
    </lineage>
</organism>
<sequence length="119" mass="13513">MTKCFVCKSNLQIERLKCTHCNTVFEGGFSFPLLAKLSLNSQKLALELILAGGNLKDLAEKLGITYPTLKKRIQDLQSELIMLIKERDDEITYIKSKIRNNEISKEEGEKIINELLGNI</sequence>
<evidence type="ECO:0000313" key="4">
    <source>
        <dbReference type="Proteomes" id="UP000000448"/>
    </source>
</evidence>
<feature type="domain" description="DUF2089" evidence="1">
    <location>
        <begin position="40"/>
        <end position="79"/>
    </location>
</feature>
<evidence type="ECO:0008006" key="5">
    <source>
        <dbReference type="Google" id="ProtNLM"/>
    </source>
</evidence>
<dbReference type="RefSeq" id="WP_015901982.1">
    <property type="nucleotide sequence ID" value="NC_012115.1"/>
</dbReference>
<dbReference type="InterPro" id="IPR053957">
    <property type="entry name" value="DUF2089_Zn_ribbon"/>
</dbReference>
<protein>
    <recommendedName>
        <fullName evidence="5">DUF2089 domain-containing protein</fullName>
    </recommendedName>
</protein>
<dbReference type="STRING" id="598659.NAMH_0935"/>
<dbReference type="OrthoDB" id="9797643at2"/>
<feature type="domain" description="DUF2089" evidence="2">
    <location>
        <begin position="6"/>
        <end position="31"/>
    </location>
</feature>
<evidence type="ECO:0000259" key="1">
    <source>
        <dbReference type="Pfam" id="PF09862"/>
    </source>
</evidence>
<dbReference type="Pfam" id="PF22747">
    <property type="entry name" value="Zn_ribbon_DUF2089"/>
    <property type="match status" value="1"/>
</dbReference>
<accession>B9L9M9</accession>
<dbReference type="eggNOG" id="COG3877">
    <property type="taxonomic scope" value="Bacteria"/>
</dbReference>